<dbReference type="PANTHER" id="PTHR45832">
    <property type="entry name" value="SERINE/THREONINE-PROTEIN KINASE SAMKA-RELATED-RELATED"/>
    <property type="match status" value="1"/>
</dbReference>
<dbReference type="Gene3D" id="1.10.510.10">
    <property type="entry name" value="Transferase(Phosphotransferase) domain 1"/>
    <property type="match status" value="1"/>
</dbReference>
<dbReference type="InterPro" id="IPR011011">
    <property type="entry name" value="Znf_FYVE_PHD"/>
</dbReference>
<evidence type="ECO:0000256" key="5">
    <source>
        <dbReference type="ARBA" id="ARBA00022741"/>
    </source>
</evidence>
<evidence type="ECO:0000256" key="2">
    <source>
        <dbReference type="ARBA" id="ARBA00008874"/>
    </source>
</evidence>
<feature type="domain" description="Protein kinase" evidence="13">
    <location>
        <begin position="164"/>
        <end position="416"/>
    </location>
</feature>
<dbReference type="Gene3D" id="3.30.40.10">
    <property type="entry name" value="Zinc/RING finger domain, C3HC4 (zinc finger)"/>
    <property type="match status" value="1"/>
</dbReference>
<accession>A0AAU9IXY9</accession>
<dbReference type="GO" id="GO:0004672">
    <property type="term" value="F:protein kinase activity"/>
    <property type="evidence" value="ECO:0007669"/>
    <property type="project" value="InterPro"/>
</dbReference>
<dbReference type="Proteomes" id="UP001162131">
    <property type="component" value="Unassembled WGS sequence"/>
</dbReference>
<keyword evidence="7" id="KW-0862">Zinc</keyword>
<gene>
    <name evidence="15" type="ORF">BSTOLATCC_MIC16664</name>
</gene>
<feature type="compositionally biased region" description="Basic and acidic residues" evidence="12">
    <location>
        <begin position="88"/>
        <end position="99"/>
    </location>
</feature>
<dbReference type="EMBL" id="CAJZBQ010000016">
    <property type="protein sequence ID" value="CAG9316555.1"/>
    <property type="molecule type" value="Genomic_DNA"/>
</dbReference>
<dbReference type="PANTHER" id="PTHR45832:SF22">
    <property type="entry name" value="SERINE_THREONINE-PROTEIN KINASE SAMKA-RELATED"/>
    <property type="match status" value="1"/>
</dbReference>
<evidence type="ECO:0000259" key="14">
    <source>
        <dbReference type="PROSITE" id="PS50178"/>
    </source>
</evidence>
<comment type="cofactor">
    <cofactor evidence="1">
        <name>Mg(2+)</name>
        <dbReference type="ChEBI" id="CHEBI:18420"/>
    </cofactor>
</comment>
<organism evidence="15 16">
    <name type="scientific">Blepharisma stoltei</name>
    <dbReference type="NCBI Taxonomy" id="1481888"/>
    <lineage>
        <taxon>Eukaryota</taxon>
        <taxon>Sar</taxon>
        <taxon>Alveolata</taxon>
        <taxon>Ciliophora</taxon>
        <taxon>Postciliodesmatophora</taxon>
        <taxon>Heterotrichea</taxon>
        <taxon>Heterotrichida</taxon>
        <taxon>Blepharismidae</taxon>
        <taxon>Blepharisma</taxon>
    </lineage>
</organism>
<dbReference type="InterPro" id="IPR017441">
    <property type="entry name" value="Protein_kinase_ATP_BS"/>
</dbReference>
<dbReference type="PROSITE" id="PS00107">
    <property type="entry name" value="PROTEIN_KINASE_ATP"/>
    <property type="match status" value="1"/>
</dbReference>
<dbReference type="FunFam" id="1.10.510.10:FF:000768">
    <property type="entry name" value="Non-specific serine/threonine protein kinase"/>
    <property type="match status" value="1"/>
</dbReference>
<evidence type="ECO:0000256" key="11">
    <source>
        <dbReference type="PROSITE-ProRule" id="PRU10141"/>
    </source>
</evidence>
<dbReference type="SUPFAM" id="SSF56112">
    <property type="entry name" value="Protein kinase-like (PK-like)"/>
    <property type="match status" value="1"/>
</dbReference>
<name>A0AAU9IXY9_9CILI</name>
<evidence type="ECO:0000256" key="10">
    <source>
        <dbReference type="PROSITE-ProRule" id="PRU00091"/>
    </source>
</evidence>
<dbReference type="InterPro" id="IPR000719">
    <property type="entry name" value="Prot_kinase_dom"/>
</dbReference>
<sequence>MDIIASVFDRHSKCASCNKLFKLSSKRRKCVICKLLYCKRCSVKESHPHLGFLAPKRYCLSCYNEQPSRTTKKKTSNGQIQPDSPMLQRRETAAEKEQRLPQGWQNMVTAVGISNEELEENKDSIVGIMSFMLEGVKPMPSRMSFDLTMSNRVQLLQTNPEEIYQIIRKIGEGGSGSVYVVKNSQNNETFALKRIRPKNDKQREEIVNEIALTVLSQNPNVLSYYESYDYNGFIWIVVELMKGNLTDLILDRWGRIPENLMAYISREVIRGLAFLHHQHRIHRDIKSDNVLISLDGKVKLGDFGYAAQLTTDQDKRHTVVGTPSWMAPELVVGSDYDTKVDIWSLGIVLLEMAEGEPPYLRENPMKALYLIASAAPPRLQNRTKWSEDFKSFVEQCLVKEPNERASSDTLLTHPFIVNVPSDAEQQFSRFLNEWAQSKRR</sequence>
<keyword evidence="5 11" id="KW-0547">Nucleotide-binding</keyword>
<dbReference type="CDD" id="cd06614">
    <property type="entry name" value="STKc_PAK"/>
    <property type="match status" value="1"/>
</dbReference>
<feature type="domain" description="FYVE-type" evidence="14">
    <location>
        <begin position="8"/>
        <end position="67"/>
    </location>
</feature>
<keyword evidence="6 10" id="KW-0863">Zinc-finger</keyword>
<dbReference type="SMART" id="SM00220">
    <property type="entry name" value="S_TKc"/>
    <property type="match status" value="1"/>
</dbReference>
<dbReference type="SUPFAM" id="SSF57903">
    <property type="entry name" value="FYVE/PHD zinc finger"/>
    <property type="match status" value="1"/>
</dbReference>
<dbReference type="InterPro" id="IPR051931">
    <property type="entry name" value="PAK3-like"/>
</dbReference>
<keyword evidence="8 11" id="KW-0067">ATP-binding</keyword>
<dbReference type="InterPro" id="IPR013083">
    <property type="entry name" value="Znf_RING/FYVE/PHD"/>
</dbReference>
<reference evidence="15" key="1">
    <citation type="submission" date="2021-09" db="EMBL/GenBank/DDBJ databases">
        <authorList>
            <consortium name="AG Swart"/>
            <person name="Singh M."/>
            <person name="Singh A."/>
            <person name="Seah K."/>
            <person name="Emmerich C."/>
        </authorList>
    </citation>
    <scope>NUCLEOTIDE SEQUENCE</scope>
    <source>
        <strain evidence="15">ATCC30299</strain>
    </source>
</reference>
<evidence type="ECO:0000256" key="9">
    <source>
        <dbReference type="ARBA" id="ARBA00022842"/>
    </source>
</evidence>
<evidence type="ECO:0000259" key="13">
    <source>
        <dbReference type="PROSITE" id="PS50011"/>
    </source>
</evidence>
<dbReference type="PROSITE" id="PS50178">
    <property type="entry name" value="ZF_FYVE"/>
    <property type="match status" value="1"/>
</dbReference>
<evidence type="ECO:0000313" key="16">
    <source>
        <dbReference type="Proteomes" id="UP001162131"/>
    </source>
</evidence>
<dbReference type="InterPro" id="IPR017455">
    <property type="entry name" value="Znf_FYVE-rel"/>
</dbReference>
<dbReference type="CDD" id="cd00065">
    <property type="entry name" value="FYVE_like_SF"/>
    <property type="match status" value="1"/>
</dbReference>
<evidence type="ECO:0000256" key="12">
    <source>
        <dbReference type="SAM" id="MobiDB-lite"/>
    </source>
</evidence>
<evidence type="ECO:0000256" key="1">
    <source>
        <dbReference type="ARBA" id="ARBA00001946"/>
    </source>
</evidence>
<proteinExistence type="inferred from homology"/>
<dbReference type="InterPro" id="IPR011009">
    <property type="entry name" value="Kinase-like_dom_sf"/>
</dbReference>
<comment type="caution">
    <text evidence="15">The sequence shown here is derived from an EMBL/GenBank/DDBJ whole genome shotgun (WGS) entry which is preliminary data.</text>
</comment>
<dbReference type="GO" id="GO:0005524">
    <property type="term" value="F:ATP binding"/>
    <property type="evidence" value="ECO:0007669"/>
    <property type="project" value="UniProtKB-UniRule"/>
</dbReference>
<keyword evidence="9" id="KW-0460">Magnesium</keyword>
<keyword evidence="3" id="KW-0808">Transferase</keyword>
<comment type="similarity">
    <text evidence="2">Belongs to the protein kinase superfamily. STE Ser/Thr protein kinase family. STE20 subfamily.</text>
</comment>
<evidence type="ECO:0000313" key="15">
    <source>
        <dbReference type="EMBL" id="CAG9316555.1"/>
    </source>
</evidence>
<evidence type="ECO:0000256" key="8">
    <source>
        <dbReference type="ARBA" id="ARBA00022840"/>
    </source>
</evidence>
<dbReference type="GO" id="GO:0008270">
    <property type="term" value="F:zinc ion binding"/>
    <property type="evidence" value="ECO:0007669"/>
    <property type="project" value="UniProtKB-KW"/>
</dbReference>
<keyword evidence="4" id="KW-0479">Metal-binding</keyword>
<keyword evidence="16" id="KW-1185">Reference proteome</keyword>
<feature type="region of interest" description="Disordered" evidence="12">
    <location>
        <begin position="68"/>
        <end position="100"/>
    </location>
</feature>
<evidence type="ECO:0000256" key="7">
    <source>
        <dbReference type="ARBA" id="ARBA00022833"/>
    </source>
</evidence>
<evidence type="ECO:0000256" key="4">
    <source>
        <dbReference type="ARBA" id="ARBA00022723"/>
    </source>
</evidence>
<feature type="binding site" evidence="11">
    <location>
        <position position="193"/>
    </location>
    <ligand>
        <name>ATP</name>
        <dbReference type="ChEBI" id="CHEBI:30616"/>
    </ligand>
</feature>
<dbReference type="Pfam" id="PF00069">
    <property type="entry name" value="Pkinase"/>
    <property type="match status" value="1"/>
</dbReference>
<dbReference type="PROSITE" id="PS50011">
    <property type="entry name" value="PROTEIN_KINASE_DOM"/>
    <property type="match status" value="1"/>
</dbReference>
<protein>
    <submittedName>
        <fullName evidence="15">Uncharacterized protein</fullName>
    </submittedName>
</protein>
<evidence type="ECO:0000256" key="3">
    <source>
        <dbReference type="ARBA" id="ARBA00022679"/>
    </source>
</evidence>
<evidence type="ECO:0000256" key="6">
    <source>
        <dbReference type="ARBA" id="ARBA00022771"/>
    </source>
</evidence>
<dbReference type="AlphaFoldDB" id="A0AAU9IXY9"/>